<comment type="catalytic activity">
    <reaction evidence="6">
        <text>an N-acetyl-alpha-D-glucosaminyl-diphospho-di-trans,poly-cis-dolichol + UDP-N-acetyl-alpha-D-glucosamine = an N,N'-diacetylchitobiosyl-diphospho-di-trans,poly-cis-dolichol + UDP + H(+)</text>
        <dbReference type="Rhea" id="RHEA:23380"/>
        <dbReference type="Rhea" id="RHEA-COMP:19507"/>
        <dbReference type="Rhea" id="RHEA-COMP:19510"/>
        <dbReference type="ChEBI" id="CHEBI:15378"/>
        <dbReference type="ChEBI" id="CHEBI:57269"/>
        <dbReference type="ChEBI" id="CHEBI:57705"/>
        <dbReference type="ChEBI" id="CHEBI:58223"/>
        <dbReference type="ChEBI" id="CHEBI:58427"/>
        <dbReference type="EC" id="2.4.1.141"/>
    </reaction>
</comment>
<dbReference type="Gene3D" id="3.40.50.2000">
    <property type="entry name" value="Glycogen Phosphorylase B"/>
    <property type="match status" value="1"/>
</dbReference>
<keyword evidence="7" id="KW-0256">Endoplasmic reticulum</keyword>
<dbReference type="GO" id="GO:0043541">
    <property type="term" value="C:UDP-N-acetylglucosamine transferase complex"/>
    <property type="evidence" value="ECO:0007669"/>
    <property type="project" value="TreeGrafter"/>
</dbReference>
<feature type="compositionally biased region" description="Low complexity" evidence="8">
    <location>
        <begin position="275"/>
        <end position="284"/>
    </location>
</feature>
<keyword evidence="7" id="KW-0808">Transferase</keyword>
<proteinExistence type="inferred from homology"/>
<comment type="similarity">
    <text evidence="7">Belongs to the glycosyltransferase 28 family.</text>
</comment>
<feature type="compositionally biased region" description="Basic and acidic residues" evidence="8">
    <location>
        <begin position="34"/>
        <end position="46"/>
    </location>
</feature>
<organism evidence="10 11">
    <name type="scientific">Chaetomium fimeti</name>
    <dbReference type="NCBI Taxonomy" id="1854472"/>
    <lineage>
        <taxon>Eukaryota</taxon>
        <taxon>Fungi</taxon>
        <taxon>Dikarya</taxon>
        <taxon>Ascomycota</taxon>
        <taxon>Pezizomycotina</taxon>
        <taxon>Sordariomycetes</taxon>
        <taxon>Sordariomycetidae</taxon>
        <taxon>Sordariales</taxon>
        <taxon>Chaetomiaceae</taxon>
        <taxon>Chaetomium</taxon>
    </lineage>
</organism>
<reference evidence="10" key="2">
    <citation type="submission" date="2023-06" db="EMBL/GenBank/DDBJ databases">
        <authorList>
            <consortium name="Lawrence Berkeley National Laboratory"/>
            <person name="Haridas S."/>
            <person name="Hensen N."/>
            <person name="Bonometti L."/>
            <person name="Westerberg I."/>
            <person name="Brannstrom I.O."/>
            <person name="Guillou S."/>
            <person name="Cros-Aarteil S."/>
            <person name="Calhoun S."/>
            <person name="Kuo A."/>
            <person name="Mondo S."/>
            <person name="Pangilinan J."/>
            <person name="Riley R."/>
            <person name="Labutti K."/>
            <person name="Andreopoulos B."/>
            <person name="Lipzen A."/>
            <person name="Chen C."/>
            <person name="Yanf M."/>
            <person name="Daum C."/>
            <person name="Ng V."/>
            <person name="Clum A."/>
            <person name="Steindorff A."/>
            <person name="Ohm R."/>
            <person name="Martin F."/>
            <person name="Silar P."/>
            <person name="Natvig D."/>
            <person name="Lalanne C."/>
            <person name="Gautier V."/>
            <person name="Ament-Velasquez S.L."/>
            <person name="Kruys A."/>
            <person name="Hutchinson M.I."/>
            <person name="Powell A.J."/>
            <person name="Barry K."/>
            <person name="Miller A.N."/>
            <person name="Grigoriev I.V."/>
            <person name="Debuchy R."/>
            <person name="Gladieux P."/>
            <person name="Thoren M.H."/>
            <person name="Johannesson H."/>
        </authorList>
    </citation>
    <scope>NUCLEOTIDE SEQUENCE</scope>
    <source>
        <strain evidence="10">CBS 168.71</strain>
    </source>
</reference>
<dbReference type="SUPFAM" id="SSF53756">
    <property type="entry name" value="UDP-Glycosyltransferase/glycogen phosphorylase"/>
    <property type="match status" value="1"/>
</dbReference>
<evidence type="ECO:0000256" key="1">
    <source>
        <dbReference type="ARBA" id="ARBA00011198"/>
    </source>
</evidence>
<comment type="subunit">
    <text evidence="1 7">Heterodimer with ALG14 to form a functional enzyme.</text>
</comment>
<evidence type="ECO:0000259" key="9">
    <source>
        <dbReference type="Pfam" id="PF04101"/>
    </source>
</evidence>
<protein>
    <recommendedName>
        <fullName evidence="3 7">UDP-N-acetylglucosamine transferase subunit ALG13</fullName>
        <ecNumber evidence="2 7">2.4.1.141</ecNumber>
    </recommendedName>
    <alternativeName>
        <fullName evidence="5 7">Asparagine-linked glycosylation protein 13</fullName>
    </alternativeName>
</protein>
<feature type="region of interest" description="Disordered" evidence="8">
    <location>
        <begin position="275"/>
        <end position="307"/>
    </location>
</feature>
<dbReference type="PANTHER" id="PTHR47043">
    <property type="entry name" value="UDP-N-ACETYLGLUCOSAMINE TRANSFERASE SUBUNIT ALG13"/>
    <property type="match status" value="1"/>
</dbReference>
<feature type="domain" description="Glycosyl transferase family 28 C-terminal" evidence="9">
    <location>
        <begin position="60"/>
        <end position="211"/>
    </location>
</feature>
<evidence type="ECO:0000256" key="3">
    <source>
        <dbReference type="ARBA" id="ARBA00017468"/>
    </source>
</evidence>
<feature type="compositionally biased region" description="Gly residues" evidence="8">
    <location>
        <begin position="1"/>
        <end position="13"/>
    </location>
</feature>
<dbReference type="EMBL" id="JAUEPN010000005">
    <property type="protein sequence ID" value="KAK3295019.1"/>
    <property type="molecule type" value="Genomic_DNA"/>
</dbReference>
<evidence type="ECO:0000313" key="10">
    <source>
        <dbReference type="EMBL" id="KAK3295019.1"/>
    </source>
</evidence>
<name>A0AAE0HEV8_9PEZI</name>
<comment type="subcellular location">
    <subcellularLocation>
        <location evidence="7">Endoplasmic reticulum</location>
    </subcellularLocation>
</comment>
<evidence type="ECO:0000256" key="5">
    <source>
        <dbReference type="ARBA" id="ARBA00032061"/>
    </source>
</evidence>
<evidence type="ECO:0000256" key="2">
    <source>
        <dbReference type="ARBA" id="ARBA00012614"/>
    </source>
</evidence>
<dbReference type="InterPro" id="IPR007235">
    <property type="entry name" value="Glyco_trans_28_C"/>
</dbReference>
<comment type="caution">
    <text evidence="10">The sequence shown here is derived from an EMBL/GenBank/DDBJ whole genome shotgun (WGS) entry which is preliminary data.</text>
</comment>
<keyword evidence="7" id="KW-0328">Glycosyltransferase</keyword>
<evidence type="ECO:0000256" key="8">
    <source>
        <dbReference type="SAM" id="MobiDB-lite"/>
    </source>
</evidence>
<keyword evidence="11" id="KW-1185">Reference proteome</keyword>
<dbReference type="GO" id="GO:0006488">
    <property type="term" value="P:dolichol-linked oligosaccharide biosynthetic process"/>
    <property type="evidence" value="ECO:0007669"/>
    <property type="project" value="TreeGrafter"/>
</dbReference>
<accession>A0AAE0HEV8</accession>
<dbReference type="InterPro" id="IPR052474">
    <property type="entry name" value="UDP-GlcNAc_transferase"/>
</dbReference>
<evidence type="ECO:0000256" key="7">
    <source>
        <dbReference type="RuleBase" id="RU362128"/>
    </source>
</evidence>
<sequence length="307" mass="32626">MDNGVNGPGGKGDGSFSSGLGTDTVPEARGAKRQRIDTSSDDKLEAHQPTAHSIQTGRCCFVTVGATAGFRSLLDEVTTAEFFDCLAKHGYTSLQVQCGPDHAAIRERVASVSDEGKRGIFVRCFNYTGEMTTNILNCRGEDNARPAGCVIAHGGTGTVGEVLGIGAPLIVVANPTLMDNHQLELAETLEAQNLVVHGHIGSLAAAIHRVADRITQGRLDALPPYTPPSFPVSAADRVTLFDWMVLTCYPDELAAQMHVTDLGLVEAEFAAKQQQQPYQQQGQPIASDNVPATGINSQEDNGMLQLD</sequence>
<dbReference type="GO" id="GO:0004577">
    <property type="term" value="F:N-acetylglucosaminyldiphosphodolichol N-acetylglucosaminyltransferase activity"/>
    <property type="evidence" value="ECO:0007669"/>
    <property type="project" value="UniProtKB-EC"/>
</dbReference>
<comment type="function">
    <text evidence="4 7">Involved in protein N-glycosylation. Essential for the second step of the dolichol-linked oligosaccharide pathway.</text>
</comment>
<gene>
    <name evidence="7" type="primary">ALG13</name>
    <name evidence="10" type="ORF">B0H64DRAFT_200440</name>
</gene>
<dbReference type="Pfam" id="PF04101">
    <property type="entry name" value="Glyco_tran_28_C"/>
    <property type="match status" value="1"/>
</dbReference>
<feature type="region of interest" description="Disordered" evidence="8">
    <location>
        <begin position="1"/>
        <end position="50"/>
    </location>
</feature>
<dbReference type="EC" id="2.4.1.141" evidence="2 7"/>
<dbReference type="Proteomes" id="UP001278766">
    <property type="component" value="Unassembled WGS sequence"/>
</dbReference>
<dbReference type="PANTHER" id="PTHR47043:SF1">
    <property type="entry name" value="UDP-N-ACETYLGLUCOSAMINE TRANSFERASE SUBUNIT ALG13"/>
    <property type="match status" value="1"/>
</dbReference>
<evidence type="ECO:0000313" key="11">
    <source>
        <dbReference type="Proteomes" id="UP001278766"/>
    </source>
</evidence>
<dbReference type="AlphaFoldDB" id="A0AAE0HEV8"/>
<evidence type="ECO:0000256" key="4">
    <source>
        <dbReference type="ARBA" id="ARBA00024804"/>
    </source>
</evidence>
<reference evidence="10" key="1">
    <citation type="journal article" date="2023" name="Mol. Phylogenet. Evol.">
        <title>Genome-scale phylogeny and comparative genomics of the fungal order Sordariales.</title>
        <authorList>
            <person name="Hensen N."/>
            <person name="Bonometti L."/>
            <person name="Westerberg I."/>
            <person name="Brannstrom I.O."/>
            <person name="Guillou S."/>
            <person name="Cros-Aarteil S."/>
            <person name="Calhoun S."/>
            <person name="Haridas S."/>
            <person name="Kuo A."/>
            <person name="Mondo S."/>
            <person name="Pangilinan J."/>
            <person name="Riley R."/>
            <person name="LaButti K."/>
            <person name="Andreopoulos B."/>
            <person name="Lipzen A."/>
            <person name="Chen C."/>
            <person name="Yan M."/>
            <person name="Daum C."/>
            <person name="Ng V."/>
            <person name="Clum A."/>
            <person name="Steindorff A."/>
            <person name="Ohm R.A."/>
            <person name="Martin F."/>
            <person name="Silar P."/>
            <person name="Natvig D.O."/>
            <person name="Lalanne C."/>
            <person name="Gautier V."/>
            <person name="Ament-Velasquez S.L."/>
            <person name="Kruys A."/>
            <person name="Hutchinson M.I."/>
            <person name="Powell A.J."/>
            <person name="Barry K."/>
            <person name="Miller A.N."/>
            <person name="Grigoriev I.V."/>
            <person name="Debuchy R."/>
            <person name="Gladieux P."/>
            <person name="Hiltunen Thoren M."/>
            <person name="Johannesson H."/>
        </authorList>
    </citation>
    <scope>NUCLEOTIDE SEQUENCE</scope>
    <source>
        <strain evidence="10">CBS 168.71</strain>
    </source>
</reference>
<evidence type="ECO:0000256" key="6">
    <source>
        <dbReference type="ARBA" id="ARBA00048184"/>
    </source>
</evidence>